<proteinExistence type="predicted"/>
<evidence type="ECO:0000259" key="3">
    <source>
        <dbReference type="PROSITE" id="PS50198"/>
    </source>
</evidence>
<sequence length="360" mass="40058">MPKPPVSTWVRHTAAWIRRVAANGHALILGRRRRRVVTMVVVAVLLAGATSAIAYDRVTGLPDDAALRVGDAVVTETELEERIDALIALYGIQRPSEDSERAGEFRRHAAKAVAVSIVLDEVAREKGIVISDKAARDRLAELIESGFGKGGRDKFVDLLGQVGASEREVLAEIKRQRVSSRLLRDVGSKVADVTDKDVRAAFTEREDELVAPEQRRLRNIVVSTKAKAKRLLDRAKAGADFPALARKHSLDGSTSGDGGDLGFVTREQLEKSYAKAAFRTDKRAYFGPVRTEHGWNVGQVVGIRNERQLGFAEVKDTLRERLRSERELKAWHDWLTKKLREADVEYADMYRPRDPVAPPE</sequence>
<evidence type="ECO:0000256" key="1">
    <source>
        <dbReference type="PROSITE-ProRule" id="PRU00278"/>
    </source>
</evidence>
<evidence type="ECO:0000313" key="4">
    <source>
        <dbReference type="EMBL" id="MFC6866883.1"/>
    </source>
</evidence>
<dbReference type="InterPro" id="IPR050245">
    <property type="entry name" value="PrsA_foldase"/>
</dbReference>
<dbReference type="InterPro" id="IPR046357">
    <property type="entry name" value="PPIase_dom_sf"/>
</dbReference>
<evidence type="ECO:0000256" key="2">
    <source>
        <dbReference type="SAM" id="Phobius"/>
    </source>
</evidence>
<dbReference type="Pfam" id="PF00639">
    <property type="entry name" value="Rotamase"/>
    <property type="match status" value="1"/>
</dbReference>
<comment type="caution">
    <text evidence="4">The sequence shown here is derived from an EMBL/GenBank/DDBJ whole genome shotgun (WGS) entry which is preliminary data.</text>
</comment>
<feature type="domain" description="PpiC" evidence="3">
    <location>
        <begin position="212"/>
        <end position="302"/>
    </location>
</feature>
<keyword evidence="2" id="KW-0812">Transmembrane</keyword>
<evidence type="ECO:0000313" key="5">
    <source>
        <dbReference type="Proteomes" id="UP001596337"/>
    </source>
</evidence>
<dbReference type="EC" id="5.2.1.8" evidence="4"/>
<dbReference type="Pfam" id="PF13624">
    <property type="entry name" value="SurA_N_3"/>
    <property type="match status" value="1"/>
</dbReference>
<dbReference type="SUPFAM" id="SSF54534">
    <property type="entry name" value="FKBP-like"/>
    <property type="match status" value="1"/>
</dbReference>
<feature type="transmembrane region" description="Helical" evidence="2">
    <location>
        <begin position="36"/>
        <end position="55"/>
    </location>
</feature>
<dbReference type="PANTHER" id="PTHR47245">
    <property type="entry name" value="PEPTIDYLPROLYL ISOMERASE"/>
    <property type="match status" value="1"/>
</dbReference>
<dbReference type="InterPro" id="IPR027304">
    <property type="entry name" value="Trigger_fact/SurA_dom_sf"/>
</dbReference>
<dbReference type="SUPFAM" id="SSF109998">
    <property type="entry name" value="Triger factor/SurA peptide-binding domain-like"/>
    <property type="match status" value="1"/>
</dbReference>
<keyword evidence="1 4" id="KW-0413">Isomerase</keyword>
<protein>
    <submittedName>
        <fullName evidence="4">Peptidylprolyl isomerase</fullName>
        <ecNumber evidence="4">5.2.1.8</ecNumber>
    </submittedName>
</protein>
<dbReference type="Gene3D" id="3.10.50.40">
    <property type="match status" value="1"/>
</dbReference>
<keyword evidence="1" id="KW-0697">Rotamase</keyword>
<organism evidence="4 5">
    <name type="scientific">Haloechinothrix salitolerans</name>
    <dbReference type="NCBI Taxonomy" id="926830"/>
    <lineage>
        <taxon>Bacteria</taxon>
        <taxon>Bacillati</taxon>
        <taxon>Actinomycetota</taxon>
        <taxon>Actinomycetes</taxon>
        <taxon>Pseudonocardiales</taxon>
        <taxon>Pseudonocardiaceae</taxon>
        <taxon>Haloechinothrix</taxon>
    </lineage>
</organism>
<keyword evidence="5" id="KW-1185">Reference proteome</keyword>
<dbReference type="RefSeq" id="WP_345406057.1">
    <property type="nucleotide sequence ID" value="NZ_BAABLA010000121.1"/>
</dbReference>
<dbReference type="PANTHER" id="PTHR47245:SF2">
    <property type="entry name" value="PEPTIDYL-PROLYL CIS-TRANS ISOMERASE HP_0175-RELATED"/>
    <property type="match status" value="1"/>
</dbReference>
<dbReference type="Gene3D" id="1.10.4030.10">
    <property type="entry name" value="Porin chaperone SurA, peptide-binding domain"/>
    <property type="match status" value="1"/>
</dbReference>
<gene>
    <name evidence="4" type="ORF">ACFQGD_06955</name>
</gene>
<dbReference type="Proteomes" id="UP001596337">
    <property type="component" value="Unassembled WGS sequence"/>
</dbReference>
<dbReference type="EMBL" id="JBHSXX010000001">
    <property type="protein sequence ID" value="MFC6866883.1"/>
    <property type="molecule type" value="Genomic_DNA"/>
</dbReference>
<reference evidence="5" key="1">
    <citation type="journal article" date="2019" name="Int. J. Syst. Evol. Microbiol.">
        <title>The Global Catalogue of Microorganisms (GCM) 10K type strain sequencing project: providing services to taxonomists for standard genome sequencing and annotation.</title>
        <authorList>
            <consortium name="The Broad Institute Genomics Platform"/>
            <consortium name="The Broad Institute Genome Sequencing Center for Infectious Disease"/>
            <person name="Wu L."/>
            <person name="Ma J."/>
        </authorList>
    </citation>
    <scope>NUCLEOTIDE SEQUENCE [LARGE SCALE GENOMIC DNA]</scope>
    <source>
        <strain evidence="5">KCTC 32255</strain>
    </source>
</reference>
<keyword evidence="2" id="KW-0472">Membrane</keyword>
<dbReference type="PROSITE" id="PS50198">
    <property type="entry name" value="PPIC_PPIASE_2"/>
    <property type="match status" value="1"/>
</dbReference>
<name>A0ABW2BXE7_9PSEU</name>
<dbReference type="GO" id="GO:0003755">
    <property type="term" value="F:peptidyl-prolyl cis-trans isomerase activity"/>
    <property type="evidence" value="ECO:0007669"/>
    <property type="project" value="UniProtKB-EC"/>
</dbReference>
<accession>A0ABW2BXE7</accession>
<dbReference type="InterPro" id="IPR000297">
    <property type="entry name" value="PPIase_PpiC"/>
</dbReference>
<keyword evidence="2" id="KW-1133">Transmembrane helix</keyword>